<accession>A0A315W7I4</accession>
<dbReference type="SMART" id="SM00506">
    <property type="entry name" value="A1pp"/>
    <property type="match status" value="1"/>
</dbReference>
<feature type="domain" description="Macro" evidence="1">
    <location>
        <begin position="45"/>
        <end position="210"/>
    </location>
</feature>
<sequence length="210" mass="24205">MHIVLRSITCLLRQRSSRVFLLNPVSRQDPHTMFSVSSKSRAPSSTYKMQLSEDSWTLKYVTGDLFSCPRDESLAHCISEDIRMGAGIAVMFKKKFGEVSTLKEQKKVPGQCAVLTHDRRFIYYLITKTKASHKPTYDNLRKSLEDMKSHCLQNGVKRISIPRIGCGLDRLQWRRVSQILEQVFKETDITITVYSLPKKAETTVMKENMR</sequence>
<dbReference type="PANTHER" id="PTHR12521">
    <property type="entry name" value="PROTEIN C6ORF130"/>
    <property type="match status" value="1"/>
</dbReference>
<proteinExistence type="predicted"/>
<evidence type="ECO:0000313" key="3">
    <source>
        <dbReference type="Proteomes" id="UP000250572"/>
    </source>
</evidence>
<dbReference type="AlphaFoldDB" id="A0A315W7I4"/>
<name>A0A315W7I4_GAMAF</name>
<dbReference type="Proteomes" id="UP000250572">
    <property type="component" value="Unassembled WGS sequence"/>
</dbReference>
<organism evidence="2 3">
    <name type="scientific">Gambusia affinis</name>
    <name type="common">Western mosquitofish</name>
    <name type="synonym">Heterandria affinis</name>
    <dbReference type="NCBI Taxonomy" id="33528"/>
    <lineage>
        <taxon>Eukaryota</taxon>
        <taxon>Metazoa</taxon>
        <taxon>Chordata</taxon>
        <taxon>Craniata</taxon>
        <taxon>Vertebrata</taxon>
        <taxon>Euteleostomi</taxon>
        <taxon>Actinopterygii</taxon>
        <taxon>Neopterygii</taxon>
        <taxon>Teleostei</taxon>
        <taxon>Neoteleostei</taxon>
        <taxon>Acanthomorphata</taxon>
        <taxon>Ovalentaria</taxon>
        <taxon>Atherinomorphae</taxon>
        <taxon>Cyprinodontiformes</taxon>
        <taxon>Poeciliidae</taxon>
        <taxon>Poeciliinae</taxon>
        <taxon>Gambusia</taxon>
    </lineage>
</organism>
<gene>
    <name evidence="2" type="ORF">CCH79_00006543</name>
</gene>
<evidence type="ECO:0000259" key="1">
    <source>
        <dbReference type="PROSITE" id="PS51154"/>
    </source>
</evidence>
<dbReference type="PROSITE" id="PS51154">
    <property type="entry name" value="MACRO"/>
    <property type="match status" value="1"/>
</dbReference>
<dbReference type="OrthoDB" id="8422136at2759"/>
<dbReference type="SUPFAM" id="SSF52949">
    <property type="entry name" value="Macro domain-like"/>
    <property type="match status" value="1"/>
</dbReference>
<dbReference type="InterPro" id="IPR002589">
    <property type="entry name" value="Macro_dom"/>
</dbReference>
<dbReference type="InterPro" id="IPR050892">
    <property type="entry name" value="ADP-ribose_metab_enzymes"/>
</dbReference>
<dbReference type="Gene3D" id="3.40.220.10">
    <property type="entry name" value="Leucine Aminopeptidase, subunit E, domain 1"/>
    <property type="match status" value="1"/>
</dbReference>
<dbReference type="GO" id="GO:0140291">
    <property type="term" value="P:peptidyl-glutamate ADP-deribosylation"/>
    <property type="evidence" value="ECO:0007669"/>
    <property type="project" value="TreeGrafter"/>
</dbReference>
<keyword evidence="3" id="KW-1185">Reference proteome</keyword>
<dbReference type="PANTHER" id="PTHR12521:SF0">
    <property type="entry name" value="ADP-RIBOSE GLYCOHYDROLASE OARD1"/>
    <property type="match status" value="1"/>
</dbReference>
<dbReference type="CDD" id="cd02901">
    <property type="entry name" value="Macro_Poa1p-like"/>
    <property type="match status" value="1"/>
</dbReference>
<protein>
    <recommendedName>
        <fullName evidence="1">Macro domain-containing protein</fullName>
    </recommendedName>
</protein>
<dbReference type="Pfam" id="PF01661">
    <property type="entry name" value="Macro"/>
    <property type="match status" value="1"/>
</dbReference>
<reference evidence="2 3" key="1">
    <citation type="journal article" date="2018" name="G3 (Bethesda)">
        <title>A High-Quality Reference Genome for the Invasive Mosquitofish Gambusia affinis Using a Chicago Library.</title>
        <authorList>
            <person name="Hoffberg S.L."/>
            <person name="Troendle N.J."/>
            <person name="Glenn T.C."/>
            <person name="Mahmud O."/>
            <person name="Louha S."/>
            <person name="Chalopin D."/>
            <person name="Bennetzen J.L."/>
            <person name="Mauricio R."/>
        </authorList>
    </citation>
    <scope>NUCLEOTIDE SEQUENCE [LARGE SCALE GENOMIC DNA]</scope>
    <source>
        <strain evidence="2">NE01/NJP1002.9</strain>
        <tissue evidence="2">Muscle</tissue>
    </source>
</reference>
<comment type="caution">
    <text evidence="2">The sequence shown here is derived from an EMBL/GenBank/DDBJ whole genome shotgun (WGS) entry which is preliminary data.</text>
</comment>
<evidence type="ECO:0000313" key="2">
    <source>
        <dbReference type="EMBL" id="PWA31844.1"/>
    </source>
</evidence>
<dbReference type="InterPro" id="IPR043472">
    <property type="entry name" value="Macro_dom-like"/>
</dbReference>
<dbReference type="EMBL" id="NHOQ01000244">
    <property type="protein sequence ID" value="PWA31844.1"/>
    <property type="molecule type" value="Genomic_DNA"/>
</dbReference>